<evidence type="ECO:0000313" key="2">
    <source>
        <dbReference type="Proteomes" id="UP001454036"/>
    </source>
</evidence>
<name>A0AAV3RCJ0_LITER</name>
<sequence length="261" mass="30493">MREGQLPMTYLGIPLFPNHLTREDYNVLIEKVCGKIDSWQAKHFSFAGRAHLVRSSIFGLQNFWCSSLHLPKYVIEVVEKRVRTFLWSSNGEGQYFSKVAWHVLCLPLKEGGLGFKCMRVWSEAYKKRDHDPWYWKTLLKIRPMLYEYFTVEPGNGKEVFFWQDPCSSIGSIWNWLTPNERSYLQVGADAKLADVVSISLPGLRRQTLGIRTVFKKLELVSLTDCEDRWVWKLSPDARFSQSSLWDQIRPRPNNVEGANWL</sequence>
<comment type="caution">
    <text evidence="1">The sequence shown here is derived from an EMBL/GenBank/DDBJ whole genome shotgun (WGS) entry which is preliminary data.</text>
</comment>
<gene>
    <name evidence="1" type="ORF">LIER_41641</name>
</gene>
<reference evidence="1 2" key="1">
    <citation type="submission" date="2024-01" db="EMBL/GenBank/DDBJ databases">
        <title>The complete chloroplast genome sequence of Lithospermum erythrorhizon: insights into the phylogenetic relationship among Boraginaceae species and the maternal lineages of purple gromwells.</title>
        <authorList>
            <person name="Okada T."/>
            <person name="Watanabe K."/>
        </authorList>
    </citation>
    <scope>NUCLEOTIDE SEQUENCE [LARGE SCALE GENOMIC DNA]</scope>
</reference>
<dbReference type="EMBL" id="BAABME010026497">
    <property type="protein sequence ID" value="GAA0174010.1"/>
    <property type="molecule type" value="Genomic_DNA"/>
</dbReference>
<dbReference type="AlphaFoldDB" id="A0AAV3RCJ0"/>
<accession>A0AAV3RCJ0</accession>
<evidence type="ECO:0000313" key="1">
    <source>
        <dbReference type="EMBL" id="GAA0174010.1"/>
    </source>
</evidence>
<keyword evidence="1" id="KW-0695">RNA-directed DNA polymerase</keyword>
<keyword evidence="1" id="KW-0548">Nucleotidyltransferase</keyword>
<keyword evidence="2" id="KW-1185">Reference proteome</keyword>
<organism evidence="1 2">
    <name type="scientific">Lithospermum erythrorhizon</name>
    <name type="common">Purple gromwell</name>
    <name type="synonym">Lithospermum officinale var. erythrorhizon</name>
    <dbReference type="NCBI Taxonomy" id="34254"/>
    <lineage>
        <taxon>Eukaryota</taxon>
        <taxon>Viridiplantae</taxon>
        <taxon>Streptophyta</taxon>
        <taxon>Embryophyta</taxon>
        <taxon>Tracheophyta</taxon>
        <taxon>Spermatophyta</taxon>
        <taxon>Magnoliopsida</taxon>
        <taxon>eudicotyledons</taxon>
        <taxon>Gunneridae</taxon>
        <taxon>Pentapetalae</taxon>
        <taxon>asterids</taxon>
        <taxon>lamiids</taxon>
        <taxon>Boraginales</taxon>
        <taxon>Boraginaceae</taxon>
        <taxon>Boraginoideae</taxon>
        <taxon>Lithospermeae</taxon>
        <taxon>Lithospermum</taxon>
    </lineage>
</organism>
<dbReference type="GO" id="GO:0003964">
    <property type="term" value="F:RNA-directed DNA polymerase activity"/>
    <property type="evidence" value="ECO:0007669"/>
    <property type="project" value="UniProtKB-KW"/>
</dbReference>
<protein>
    <submittedName>
        <fullName evidence="1">Reverse transcriptase</fullName>
    </submittedName>
</protein>
<dbReference type="Proteomes" id="UP001454036">
    <property type="component" value="Unassembled WGS sequence"/>
</dbReference>
<keyword evidence="1" id="KW-0808">Transferase</keyword>
<dbReference type="PANTHER" id="PTHR33116:SF84">
    <property type="entry name" value="RNA-DIRECTED DNA POLYMERASE"/>
    <property type="match status" value="1"/>
</dbReference>
<dbReference type="PANTHER" id="PTHR33116">
    <property type="entry name" value="REVERSE TRANSCRIPTASE ZINC-BINDING DOMAIN-CONTAINING PROTEIN-RELATED-RELATED"/>
    <property type="match status" value="1"/>
</dbReference>
<proteinExistence type="predicted"/>